<dbReference type="RefSeq" id="WP_330504267.1">
    <property type="nucleotide sequence ID" value="NZ_JAZDUE010000005.1"/>
</dbReference>
<name>A0ABU7MRQ1_9ACTN</name>
<proteinExistence type="predicted"/>
<evidence type="ECO:0000313" key="2">
    <source>
        <dbReference type="Proteomes" id="UP001335729"/>
    </source>
</evidence>
<evidence type="ECO:0000313" key="1">
    <source>
        <dbReference type="EMBL" id="MEE4023007.1"/>
    </source>
</evidence>
<sequence length="113" mass="11219">MELRGFCAVRAAAAVPRGLFAGTGFGGGTDFFGATADGPNPVVVTASAEDGGLGPSSSTGTPTACAAFSPCSTVSSAGSSACISWRASWIRRLPGARNRPRRSASTALLPAAR</sequence>
<accession>A0ABU7MRQ1</accession>
<gene>
    <name evidence="1" type="ORF">V1Y59_07960</name>
</gene>
<reference evidence="1 2" key="1">
    <citation type="submission" date="2024-01" db="EMBL/GenBank/DDBJ databases">
        <title>Draft genome sequence of Gordonia sp. PKS22-38.</title>
        <authorList>
            <person name="Suphannarot A."/>
            <person name="Mingma R."/>
        </authorList>
    </citation>
    <scope>NUCLEOTIDE SEQUENCE [LARGE SCALE GENOMIC DNA]</scope>
    <source>
        <strain evidence="1 2">PKS22-38</strain>
    </source>
</reference>
<comment type="caution">
    <text evidence="1">The sequence shown here is derived from an EMBL/GenBank/DDBJ whole genome shotgun (WGS) entry which is preliminary data.</text>
</comment>
<dbReference type="EMBL" id="JAZDUE010000005">
    <property type="protein sequence ID" value="MEE4023007.1"/>
    <property type="molecule type" value="Genomic_DNA"/>
</dbReference>
<protein>
    <submittedName>
        <fullName evidence="1">Uncharacterized protein</fullName>
    </submittedName>
</protein>
<organism evidence="1 2">
    <name type="scientific">Gordonia prachuapensis</name>
    <dbReference type="NCBI Taxonomy" id="3115651"/>
    <lineage>
        <taxon>Bacteria</taxon>
        <taxon>Bacillati</taxon>
        <taxon>Actinomycetota</taxon>
        <taxon>Actinomycetes</taxon>
        <taxon>Mycobacteriales</taxon>
        <taxon>Gordoniaceae</taxon>
        <taxon>Gordonia</taxon>
    </lineage>
</organism>
<keyword evidence="2" id="KW-1185">Reference proteome</keyword>
<dbReference type="Proteomes" id="UP001335729">
    <property type="component" value="Unassembled WGS sequence"/>
</dbReference>